<evidence type="ECO:0000256" key="10">
    <source>
        <dbReference type="ARBA" id="ARBA00022989"/>
    </source>
</evidence>
<evidence type="ECO:0000256" key="5">
    <source>
        <dbReference type="ARBA" id="ARBA00022679"/>
    </source>
</evidence>
<evidence type="ECO:0000256" key="1">
    <source>
        <dbReference type="ARBA" id="ARBA00000085"/>
    </source>
</evidence>
<dbReference type="GO" id="GO:0005524">
    <property type="term" value="F:ATP binding"/>
    <property type="evidence" value="ECO:0007669"/>
    <property type="project" value="UniProtKB-KW"/>
</dbReference>
<dbReference type="InterPro" id="IPR004358">
    <property type="entry name" value="Sig_transdc_His_kin-like_C"/>
</dbReference>
<evidence type="ECO:0000256" key="7">
    <source>
        <dbReference type="ARBA" id="ARBA00022741"/>
    </source>
</evidence>
<dbReference type="InterPro" id="IPR003661">
    <property type="entry name" value="HisK_dim/P_dom"/>
</dbReference>
<dbReference type="SMART" id="SM00388">
    <property type="entry name" value="HisKA"/>
    <property type="match status" value="1"/>
</dbReference>
<keyword evidence="9" id="KW-0067">ATP-binding</keyword>
<reference evidence="15 16" key="1">
    <citation type="submission" date="2016-11" db="EMBL/GenBank/DDBJ databases">
        <authorList>
            <person name="Jaros S."/>
            <person name="Januszkiewicz K."/>
            <person name="Wedrychowicz H."/>
        </authorList>
    </citation>
    <scope>NUCLEOTIDE SEQUENCE [LARGE SCALE GENOMIC DNA]</scope>
    <source>
        <strain evidence="15 16">DSM 6191</strain>
    </source>
</reference>
<evidence type="ECO:0000256" key="11">
    <source>
        <dbReference type="ARBA" id="ARBA00023012"/>
    </source>
</evidence>
<name>A0A1M5XMJ2_9CLOT</name>
<keyword evidence="5" id="KW-0808">Transferase</keyword>
<dbReference type="PRINTS" id="PR00344">
    <property type="entry name" value="BCTRLSENSOR"/>
</dbReference>
<evidence type="ECO:0000259" key="14">
    <source>
        <dbReference type="PROSITE" id="PS50109"/>
    </source>
</evidence>
<evidence type="ECO:0000256" key="12">
    <source>
        <dbReference type="ARBA" id="ARBA00023136"/>
    </source>
</evidence>
<sequence>MNKIDMKAFVRRIFLHVFGRFVLEVTIFSVVLMTIGYLVYDLLKSLTQYDFFKFIDYNKSILFMTIWFFGCVAILVRYWIKTIKYITMVADSSTSLINSNGEMIHFPPILKEVEDQINDLRVHVLRNEQIAKEAEQRKNDLVIYLAHDLKTPLTSVIGYLTLLRDEQQISEELRERYLSISLEKAERLEDLINEFFEITRFSLSNLTLELTSVNLTRMLEQIAYEFRPMLIPKNLKCELKSPADVIIKCDVKKIERVFDNLIRNAINYSFEGSNITITISQDESGVKLKFSNYGNVIPEEKLNRIFEQFYRLDTARTTKTGGAGLGLAIANEIVQLHKGTITAFSENDIIEFEIFIPKLS</sequence>
<feature type="transmembrane region" description="Helical" evidence="13">
    <location>
        <begin position="21"/>
        <end position="40"/>
    </location>
</feature>
<dbReference type="CDD" id="cd00082">
    <property type="entry name" value="HisKA"/>
    <property type="match status" value="1"/>
</dbReference>
<evidence type="ECO:0000256" key="9">
    <source>
        <dbReference type="ARBA" id="ARBA00022840"/>
    </source>
</evidence>
<dbReference type="Pfam" id="PF02518">
    <property type="entry name" value="HATPase_c"/>
    <property type="match status" value="1"/>
</dbReference>
<evidence type="ECO:0000256" key="4">
    <source>
        <dbReference type="ARBA" id="ARBA00022553"/>
    </source>
</evidence>
<evidence type="ECO:0000256" key="13">
    <source>
        <dbReference type="SAM" id="Phobius"/>
    </source>
</evidence>
<dbReference type="Gene3D" id="3.30.565.10">
    <property type="entry name" value="Histidine kinase-like ATPase, C-terminal domain"/>
    <property type="match status" value="1"/>
</dbReference>
<dbReference type="GO" id="GO:0016036">
    <property type="term" value="P:cellular response to phosphate starvation"/>
    <property type="evidence" value="ECO:0007669"/>
    <property type="project" value="TreeGrafter"/>
</dbReference>
<dbReference type="PROSITE" id="PS50109">
    <property type="entry name" value="HIS_KIN"/>
    <property type="match status" value="1"/>
</dbReference>
<keyword evidence="4" id="KW-0597">Phosphoprotein</keyword>
<evidence type="ECO:0000256" key="2">
    <source>
        <dbReference type="ARBA" id="ARBA00004370"/>
    </source>
</evidence>
<dbReference type="Proteomes" id="UP000184241">
    <property type="component" value="Unassembled WGS sequence"/>
</dbReference>
<proteinExistence type="predicted"/>
<keyword evidence="11" id="KW-0902">Two-component regulatory system</keyword>
<evidence type="ECO:0000256" key="8">
    <source>
        <dbReference type="ARBA" id="ARBA00022777"/>
    </source>
</evidence>
<dbReference type="PANTHER" id="PTHR45453">
    <property type="entry name" value="PHOSPHATE REGULON SENSOR PROTEIN PHOR"/>
    <property type="match status" value="1"/>
</dbReference>
<dbReference type="GO" id="GO:0000155">
    <property type="term" value="F:phosphorelay sensor kinase activity"/>
    <property type="evidence" value="ECO:0007669"/>
    <property type="project" value="InterPro"/>
</dbReference>
<dbReference type="InterPro" id="IPR036097">
    <property type="entry name" value="HisK_dim/P_sf"/>
</dbReference>
<feature type="transmembrane region" description="Helical" evidence="13">
    <location>
        <begin position="60"/>
        <end position="80"/>
    </location>
</feature>
<dbReference type="InterPro" id="IPR005467">
    <property type="entry name" value="His_kinase_dom"/>
</dbReference>
<dbReference type="SMART" id="SM00387">
    <property type="entry name" value="HATPase_c"/>
    <property type="match status" value="1"/>
</dbReference>
<evidence type="ECO:0000256" key="6">
    <source>
        <dbReference type="ARBA" id="ARBA00022692"/>
    </source>
</evidence>
<organism evidence="15 16">
    <name type="scientific">Clostridium intestinale DSM 6191</name>
    <dbReference type="NCBI Taxonomy" id="1121320"/>
    <lineage>
        <taxon>Bacteria</taxon>
        <taxon>Bacillati</taxon>
        <taxon>Bacillota</taxon>
        <taxon>Clostridia</taxon>
        <taxon>Eubacteriales</taxon>
        <taxon>Clostridiaceae</taxon>
        <taxon>Clostridium</taxon>
    </lineage>
</organism>
<keyword evidence="7" id="KW-0547">Nucleotide-binding</keyword>
<dbReference type="SUPFAM" id="SSF47384">
    <property type="entry name" value="Homodimeric domain of signal transducing histidine kinase"/>
    <property type="match status" value="1"/>
</dbReference>
<keyword evidence="8 15" id="KW-0418">Kinase</keyword>
<dbReference type="Pfam" id="PF00512">
    <property type="entry name" value="HisKA"/>
    <property type="match status" value="1"/>
</dbReference>
<evidence type="ECO:0000313" key="16">
    <source>
        <dbReference type="Proteomes" id="UP000184241"/>
    </source>
</evidence>
<dbReference type="PANTHER" id="PTHR45453:SF1">
    <property type="entry name" value="PHOSPHATE REGULON SENSOR PROTEIN PHOR"/>
    <property type="match status" value="1"/>
</dbReference>
<protein>
    <recommendedName>
        <fullName evidence="3">histidine kinase</fullName>
        <ecNumber evidence="3">2.7.13.3</ecNumber>
    </recommendedName>
</protein>
<comment type="subcellular location">
    <subcellularLocation>
        <location evidence="2">Membrane</location>
    </subcellularLocation>
</comment>
<comment type="catalytic activity">
    <reaction evidence="1">
        <text>ATP + protein L-histidine = ADP + protein N-phospho-L-histidine.</text>
        <dbReference type="EC" id="2.7.13.3"/>
    </reaction>
</comment>
<dbReference type="SUPFAM" id="SSF55874">
    <property type="entry name" value="ATPase domain of HSP90 chaperone/DNA topoisomerase II/histidine kinase"/>
    <property type="match status" value="1"/>
</dbReference>
<dbReference type="InterPro" id="IPR036890">
    <property type="entry name" value="HATPase_C_sf"/>
</dbReference>
<dbReference type="GO" id="GO:0005886">
    <property type="term" value="C:plasma membrane"/>
    <property type="evidence" value="ECO:0007669"/>
    <property type="project" value="TreeGrafter"/>
</dbReference>
<dbReference type="InterPro" id="IPR003594">
    <property type="entry name" value="HATPase_dom"/>
</dbReference>
<gene>
    <name evidence="15" type="ORF">SAMN02745941_01522</name>
</gene>
<feature type="domain" description="Histidine kinase" evidence="14">
    <location>
        <begin position="144"/>
        <end position="360"/>
    </location>
</feature>
<dbReference type="EMBL" id="FQXU01000005">
    <property type="protein sequence ID" value="SHI01057.1"/>
    <property type="molecule type" value="Genomic_DNA"/>
</dbReference>
<keyword evidence="12 13" id="KW-0472">Membrane</keyword>
<dbReference type="AlphaFoldDB" id="A0A1M5XMJ2"/>
<accession>A0A1M5XMJ2</accession>
<dbReference type="EC" id="2.7.13.3" evidence="3"/>
<dbReference type="FunFam" id="3.30.565.10:FF:000013">
    <property type="entry name" value="Two-component sensor histidine kinase"/>
    <property type="match status" value="1"/>
</dbReference>
<dbReference type="Gene3D" id="1.10.287.130">
    <property type="match status" value="1"/>
</dbReference>
<keyword evidence="10 13" id="KW-1133">Transmembrane helix</keyword>
<evidence type="ECO:0000256" key="3">
    <source>
        <dbReference type="ARBA" id="ARBA00012438"/>
    </source>
</evidence>
<dbReference type="GO" id="GO:0004721">
    <property type="term" value="F:phosphoprotein phosphatase activity"/>
    <property type="evidence" value="ECO:0007669"/>
    <property type="project" value="TreeGrafter"/>
</dbReference>
<dbReference type="InterPro" id="IPR050351">
    <property type="entry name" value="BphY/WalK/GraS-like"/>
</dbReference>
<evidence type="ECO:0000313" key="15">
    <source>
        <dbReference type="EMBL" id="SHI01057.1"/>
    </source>
</evidence>
<keyword evidence="6 13" id="KW-0812">Transmembrane</keyword>